<evidence type="ECO:0000256" key="6">
    <source>
        <dbReference type="RuleBase" id="RU368024"/>
    </source>
</evidence>
<evidence type="ECO:0000256" key="4">
    <source>
        <dbReference type="ARBA" id="ARBA00022801"/>
    </source>
</evidence>
<dbReference type="InterPro" id="IPR001375">
    <property type="entry name" value="Peptidase_S9_cat"/>
</dbReference>
<evidence type="ECO:0000259" key="8">
    <source>
        <dbReference type="Pfam" id="PF02897"/>
    </source>
</evidence>
<evidence type="ECO:0000313" key="11">
    <source>
        <dbReference type="Proteomes" id="UP000011087"/>
    </source>
</evidence>
<dbReference type="PROSITE" id="PS00708">
    <property type="entry name" value="PRO_ENDOPEP_SER"/>
    <property type="match status" value="1"/>
</dbReference>
<evidence type="ECO:0000256" key="2">
    <source>
        <dbReference type="ARBA" id="ARBA00005228"/>
    </source>
</evidence>
<dbReference type="Gene3D" id="2.130.10.120">
    <property type="entry name" value="Prolyl oligopeptidase, N-terminal domain"/>
    <property type="match status" value="1"/>
</dbReference>
<reference evidence="11" key="2">
    <citation type="submission" date="2012-11" db="EMBL/GenBank/DDBJ databases">
        <authorList>
            <person name="Kuo A."/>
            <person name="Curtis B.A."/>
            <person name="Tanifuji G."/>
            <person name="Burki F."/>
            <person name="Gruber A."/>
            <person name="Irimia M."/>
            <person name="Maruyama S."/>
            <person name="Arias M.C."/>
            <person name="Ball S.G."/>
            <person name="Gile G.H."/>
            <person name="Hirakawa Y."/>
            <person name="Hopkins J.F."/>
            <person name="Rensing S.A."/>
            <person name="Schmutz J."/>
            <person name="Symeonidi A."/>
            <person name="Elias M."/>
            <person name="Eveleigh R.J."/>
            <person name="Herman E.K."/>
            <person name="Klute M.J."/>
            <person name="Nakayama T."/>
            <person name="Obornik M."/>
            <person name="Reyes-Prieto A."/>
            <person name="Armbrust E.V."/>
            <person name="Aves S.J."/>
            <person name="Beiko R.G."/>
            <person name="Coutinho P."/>
            <person name="Dacks J.B."/>
            <person name="Durnford D.G."/>
            <person name="Fast N.M."/>
            <person name="Green B.R."/>
            <person name="Grisdale C."/>
            <person name="Hempe F."/>
            <person name="Henrissat B."/>
            <person name="Hoppner M.P."/>
            <person name="Ishida K.-I."/>
            <person name="Kim E."/>
            <person name="Koreny L."/>
            <person name="Kroth P.G."/>
            <person name="Liu Y."/>
            <person name="Malik S.-B."/>
            <person name="Maier U.G."/>
            <person name="McRose D."/>
            <person name="Mock T."/>
            <person name="Neilson J.A."/>
            <person name="Onodera N.T."/>
            <person name="Poole A.M."/>
            <person name="Pritham E.J."/>
            <person name="Richards T.A."/>
            <person name="Rocap G."/>
            <person name="Roy S.W."/>
            <person name="Sarai C."/>
            <person name="Schaack S."/>
            <person name="Shirato S."/>
            <person name="Slamovits C.H."/>
            <person name="Spencer D.F."/>
            <person name="Suzuki S."/>
            <person name="Worden A.Z."/>
            <person name="Zauner S."/>
            <person name="Barry K."/>
            <person name="Bell C."/>
            <person name="Bharti A.K."/>
            <person name="Crow J.A."/>
            <person name="Grimwood J."/>
            <person name="Kramer R."/>
            <person name="Lindquist E."/>
            <person name="Lucas S."/>
            <person name="Salamov A."/>
            <person name="McFadden G.I."/>
            <person name="Lane C.E."/>
            <person name="Keeling P.J."/>
            <person name="Gray M.W."/>
            <person name="Grigoriev I.V."/>
            <person name="Archibald J.M."/>
        </authorList>
    </citation>
    <scope>NUCLEOTIDE SEQUENCE</scope>
    <source>
        <strain evidence="11">CCMP2712</strain>
    </source>
</reference>
<sequence>MARREEVKDVYPGGHEVLDPYRWLEDPDSEETVKWVEAQNERTNAFLNTLPNREVLKKKLTEKYNYAKTGSTFKRGKGEYLRYYYYKNDGLQNQYVLMMQAGLDSPAEEFFDPNLLSSDGTKSIGANAFSDSGRYWAHGISASGSDWQTIFVREITSKQNTEDKIEWVKFSGISWVKDDSGFFYSRYPEPKSLQSVEDNVEGNDLKRGSETDSNVEMSVYFHKLGTKQSEDVLIFKPSENPKWLPRASMSDDGKYLIISISESTAPVNRVYIGQVDQILSGTWDDSKFMRLIDNFDAGYDYVTNTESKFYFRTNKDADLQPRYKVICIDIQDAKEEKWADILEHKEEVLNDVLCVGEKYLVVCYMNHAQETLSLFKLADGSLVQQIQLPDVGSVGSLSGKREHMEFFYSFVGFVHPGVKFRFDLETMQSHKLREDIVSNHRPEDFETKQVFYESKDGTKIPMFIVGKKGQEHSGNTCTLLYGYGGFSISITPSFNPFRTVFINHFNALLCVANIRGGGEYGEDWHEAGCNNNGKPGKLNKQRGFDDFQAAAEYLIQQGYTCPAKIAINGGSNGGLLVGACVNQRPDLFAAAIPQVGVMDMLRFHKFTIGYAWCSDYGCSENSEEEFKALYAISPLHNIKPRDDVQYPAVLVTTADHDDRVVPLHSFKYAAQLQYAFEGNSKQTRPLLIRIETKSGHGAGKPTAKVIEEVADIYAFIGSITGTEFSD</sequence>
<comment type="similarity">
    <text evidence="2 6">Belongs to the peptidase S9A family.</text>
</comment>
<dbReference type="AlphaFoldDB" id="L1JVF7"/>
<gene>
    <name evidence="9" type="ORF">GUITHDRAFT_161224</name>
</gene>
<organism evidence="9">
    <name type="scientific">Guillardia theta (strain CCMP2712)</name>
    <name type="common">Cryptophyte</name>
    <dbReference type="NCBI Taxonomy" id="905079"/>
    <lineage>
        <taxon>Eukaryota</taxon>
        <taxon>Cryptophyceae</taxon>
        <taxon>Pyrenomonadales</taxon>
        <taxon>Geminigeraceae</taxon>
        <taxon>Guillardia</taxon>
    </lineage>
</organism>
<dbReference type="InterPro" id="IPR002470">
    <property type="entry name" value="Peptidase_S9A"/>
</dbReference>
<dbReference type="RefSeq" id="XP_005839551.1">
    <property type="nucleotide sequence ID" value="XM_005839494.1"/>
</dbReference>
<evidence type="ECO:0000259" key="7">
    <source>
        <dbReference type="Pfam" id="PF00326"/>
    </source>
</evidence>
<dbReference type="STRING" id="905079.L1JVF7"/>
<dbReference type="GO" id="GO:0005829">
    <property type="term" value="C:cytosol"/>
    <property type="evidence" value="ECO:0007669"/>
    <property type="project" value="TreeGrafter"/>
</dbReference>
<protein>
    <recommendedName>
        <fullName evidence="6">Prolyl endopeptidase</fullName>
        <ecNumber evidence="6">3.4.21.-</ecNumber>
    </recommendedName>
</protein>
<evidence type="ECO:0000256" key="5">
    <source>
        <dbReference type="ARBA" id="ARBA00022825"/>
    </source>
</evidence>
<dbReference type="HOGENOM" id="CLU_011290_1_1_1"/>
<dbReference type="InterPro" id="IPR023302">
    <property type="entry name" value="Pept_S9A_N"/>
</dbReference>
<dbReference type="GO" id="GO:0070012">
    <property type="term" value="F:oligopeptidase activity"/>
    <property type="evidence" value="ECO:0007669"/>
    <property type="project" value="TreeGrafter"/>
</dbReference>
<comment type="catalytic activity">
    <reaction evidence="1">
        <text>Hydrolysis of Pro-|-Xaa &gt;&gt; Ala-|-Xaa in oligopeptides.</text>
        <dbReference type="EC" id="3.4.21.26"/>
    </reaction>
</comment>
<accession>L1JVF7</accession>
<dbReference type="GeneID" id="17309344"/>
<keyword evidence="4 6" id="KW-0378">Hydrolase</keyword>
<dbReference type="KEGG" id="gtt:GUITHDRAFT_161224"/>
<dbReference type="OMA" id="DGCKNAN"/>
<dbReference type="EnsemblProtists" id="EKX52571">
    <property type="protein sequence ID" value="EKX52571"/>
    <property type="gene ID" value="GUITHDRAFT_161224"/>
</dbReference>
<dbReference type="PRINTS" id="PR00862">
    <property type="entry name" value="PROLIGOPTASE"/>
</dbReference>
<dbReference type="EMBL" id="JH992972">
    <property type="protein sequence ID" value="EKX52571.1"/>
    <property type="molecule type" value="Genomic_DNA"/>
</dbReference>
<dbReference type="Pfam" id="PF02897">
    <property type="entry name" value="Peptidase_S9_N"/>
    <property type="match status" value="1"/>
</dbReference>
<dbReference type="GO" id="GO:0006508">
    <property type="term" value="P:proteolysis"/>
    <property type="evidence" value="ECO:0007669"/>
    <property type="project" value="UniProtKB-KW"/>
</dbReference>
<dbReference type="eggNOG" id="KOG2237">
    <property type="taxonomic scope" value="Eukaryota"/>
</dbReference>
<dbReference type="PANTHER" id="PTHR42881">
    <property type="entry name" value="PROLYL ENDOPEPTIDASE"/>
    <property type="match status" value="1"/>
</dbReference>
<proteinExistence type="inferred from homology"/>
<dbReference type="EC" id="3.4.21.-" evidence="6"/>
<dbReference type="InterPro" id="IPR051167">
    <property type="entry name" value="Prolyl_oligopep/macrocyclase"/>
</dbReference>
<dbReference type="PANTHER" id="PTHR42881:SF2">
    <property type="entry name" value="PROLYL ENDOPEPTIDASE"/>
    <property type="match status" value="1"/>
</dbReference>
<dbReference type="FunFam" id="2.130.10.120:FF:000001">
    <property type="entry name" value="Prolyl endopeptidase"/>
    <property type="match status" value="1"/>
</dbReference>
<dbReference type="PaxDb" id="55529-EKX52571"/>
<name>L1JVF7_GUITC</name>
<dbReference type="SUPFAM" id="SSF53474">
    <property type="entry name" value="alpha/beta-Hydrolases"/>
    <property type="match status" value="1"/>
</dbReference>
<evidence type="ECO:0000313" key="10">
    <source>
        <dbReference type="EnsemblProtists" id="EKX52571"/>
    </source>
</evidence>
<dbReference type="OrthoDB" id="248387at2759"/>
<dbReference type="Gene3D" id="3.40.50.1820">
    <property type="entry name" value="alpha/beta hydrolase"/>
    <property type="match status" value="1"/>
</dbReference>
<reference evidence="10" key="3">
    <citation type="submission" date="2015-06" db="UniProtKB">
        <authorList>
            <consortium name="EnsemblProtists"/>
        </authorList>
    </citation>
    <scope>IDENTIFICATION</scope>
</reference>
<keyword evidence="11" id="KW-1185">Reference proteome</keyword>
<dbReference type="FunFam" id="3.40.50.1820:FF:000005">
    <property type="entry name" value="Prolyl endopeptidase"/>
    <property type="match status" value="1"/>
</dbReference>
<keyword evidence="3 6" id="KW-0645">Protease</keyword>
<dbReference type="GO" id="GO:0004252">
    <property type="term" value="F:serine-type endopeptidase activity"/>
    <property type="evidence" value="ECO:0007669"/>
    <property type="project" value="UniProtKB-UniRule"/>
</dbReference>
<evidence type="ECO:0000256" key="1">
    <source>
        <dbReference type="ARBA" id="ARBA00001070"/>
    </source>
</evidence>
<feature type="non-terminal residue" evidence="9">
    <location>
        <position position="726"/>
    </location>
</feature>
<keyword evidence="5 6" id="KW-0720">Serine protease</keyword>
<feature type="domain" description="Peptidase S9A N-terminal" evidence="8">
    <location>
        <begin position="2"/>
        <end position="433"/>
    </location>
</feature>
<dbReference type="SUPFAM" id="SSF50993">
    <property type="entry name" value="Peptidase/esterase 'gauge' domain"/>
    <property type="match status" value="1"/>
</dbReference>
<reference evidence="9 11" key="1">
    <citation type="journal article" date="2012" name="Nature">
        <title>Algal genomes reveal evolutionary mosaicism and the fate of nucleomorphs.</title>
        <authorList>
            <consortium name="DOE Joint Genome Institute"/>
            <person name="Curtis B.A."/>
            <person name="Tanifuji G."/>
            <person name="Burki F."/>
            <person name="Gruber A."/>
            <person name="Irimia M."/>
            <person name="Maruyama S."/>
            <person name="Arias M.C."/>
            <person name="Ball S.G."/>
            <person name="Gile G.H."/>
            <person name="Hirakawa Y."/>
            <person name="Hopkins J.F."/>
            <person name="Kuo A."/>
            <person name="Rensing S.A."/>
            <person name="Schmutz J."/>
            <person name="Symeonidi A."/>
            <person name="Elias M."/>
            <person name="Eveleigh R.J."/>
            <person name="Herman E.K."/>
            <person name="Klute M.J."/>
            <person name="Nakayama T."/>
            <person name="Obornik M."/>
            <person name="Reyes-Prieto A."/>
            <person name="Armbrust E.V."/>
            <person name="Aves S.J."/>
            <person name="Beiko R.G."/>
            <person name="Coutinho P."/>
            <person name="Dacks J.B."/>
            <person name="Durnford D.G."/>
            <person name="Fast N.M."/>
            <person name="Green B.R."/>
            <person name="Grisdale C.J."/>
            <person name="Hempel F."/>
            <person name="Henrissat B."/>
            <person name="Hoppner M.P."/>
            <person name="Ishida K."/>
            <person name="Kim E."/>
            <person name="Koreny L."/>
            <person name="Kroth P.G."/>
            <person name="Liu Y."/>
            <person name="Malik S.B."/>
            <person name="Maier U.G."/>
            <person name="McRose D."/>
            <person name="Mock T."/>
            <person name="Neilson J.A."/>
            <person name="Onodera N.T."/>
            <person name="Poole A.M."/>
            <person name="Pritham E.J."/>
            <person name="Richards T.A."/>
            <person name="Rocap G."/>
            <person name="Roy S.W."/>
            <person name="Sarai C."/>
            <person name="Schaack S."/>
            <person name="Shirato S."/>
            <person name="Slamovits C.H."/>
            <person name="Spencer D.F."/>
            <person name="Suzuki S."/>
            <person name="Worden A.Z."/>
            <person name="Zauner S."/>
            <person name="Barry K."/>
            <person name="Bell C."/>
            <person name="Bharti A.K."/>
            <person name="Crow J.A."/>
            <person name="Grimwood J."/>
            <person name="Kramer R."/>
            <person name="Lindquist E."/>
            <person name="Lucas S."/>
            <person name="Salamov A."/>
            <person name="McFadden G.I."/>
            <person name="Lane C.E."/>
            <person name="Keeling P.J."/>
            <person name="Gray M.W."/>
            <person name="Grigoriev I.V."/>
            <person name="Archibald J.M."/>
        </authorList>
    </citation>
    <scope>NUCLEOTIDE SEQUENCE</scope>
    <source>
        <strain evidence="9 11">CCMP2712</strain>
    </source>
</reference>
<evidence type="ECO:0000313" key="9">
    <source>
        <dbReference type="EMBL" id="EKX52571.1"/>
    </source>
</evidence>
<dbReference type="InterPro" id="IPR029058">
    <property type="entry name" value="AB_hydrolase_fold"/>
</dbReference>
<dbReference type="Pfam" id="PF00326">
    <property type="entry name" value="Peptidase_S9"/>
    <property type="match status" value="1"/>
</dbReference>
<dbReference type="InterPro" id="IPR002471">
    <property type="entry name" value="Pept_S9_AS"/>
</dbReference>
<evidence type="ECO:0000256" key="3">
    <source>
        <dbReference type="ARBA" id="ARBA00022670"/>
    </source>
</evidence>
<feature type="domain" description="Peptidase S9 prolyl oligopeptidase catalytic" evidence="7">
    <location>
        <begin position="493"/>
        <end position="719"/>
    </location>
</feature>
<dbReference type="Proteomes" id="UP000011087">
    <property type="component" value="Unassembled WGS sequence"/>
</dbReference>